<proteinExistence type="predicted"/>
<dbReference type="STRING" id="1263082.A0A068RP77"/>
<evidence type="ECO:0000256" key="2">
    <source>
        <dbReference type="ARBA" id="ARBA00022692"/>
    </source>
</evidence>
<comment type="subcellular location">
    <subcellularLocation>
        <location evidence="1">Membrane</location>
        <topology evidence="1">Multi-pass membrane protein</topology>
    </subcellularLocation>
</comment>
<dbReference type="PANTHER" id="PTHR34292">
    <property type="entry name" value="OUTER SPORE WALL PROTEIN LDS1"/>
    <property type="match status" value="1"/>
</dbReference>
<keyword evidence="3 6" id="KW-1133">Transmembrane helix</keyword>
<protein>
    <submittedName>
        <fullName evidence="7">Uncharacterized protein</fullName>
    </submittedName>
</protein>
<gene>
    <name evidence="7" type="ORF">LCOR_03513.1</name>
</gene>
<evidence type="ECO:0000256" key="1">
    <source>
        <dbReference type="ARBA" id="ARBA00004141"/>
    </source>
</evidence>
<evidence type="ECO:0000313" key="8">
    <source>
        <dbReference type="Proteomes" id="UP000027586"/>
    </source>
</evidence>
<evidence type="ECO:0000256" key="4">
    <source>
        <dbReference type="ARBA" id="ARBA00023136"/>
    </source>
</evidence>
<evidence type="ECO:0000256" key="3">
    <source>
        <dbReference type="ARBA" id="ARBA00022989"/>
    </source>
</evidence>
<dbReference type="Proteomes" id="UP000027586">
    <property type="component" value="Unassembled WGS sequence"/>
</dbReference>
<feature type="transmembrane region" description="Helical" evidence="6">
    <location>
        <begin position="63"/>
        <end position="92"/>
    </location>
</feature>
<dbReference type="Pfam" id="PF07264">
    <property type="entry name" value="EI24"/>
    <property type="match status" value="1"/>
</dbReference>
<keyword evidence="4 6" id="KW-0472">Membrane</keyword>
<feature type="transmembrane region" description="Helical" evidence="6">
    <location>
        <begin position="141"/>
        <end position="164"/>
    </location>
</feature>
<dbReference type="AlphaFoldDB" id="A0A068RP77"/>
<dbReference type="EMBL" id="CBTN010000011">
    <property type="protein sequence ID" value="CDH51973.1"/>
    <property type="molecule type" value="Genomic_DNA"/>
</dbReference>
<dbReference type="InterPro" id="IPR059112">
    <property type="entry name" value="CysZ/EI24"/>
</dbReference>
<keyword evidence="2 6" id="KW-0812">Transmembrane</keyword>
<evidence type="ECO:0000256" key="6">
    <source>
        <dbReference type="SAM" id="Phobius"/>
    </source>
</evidence>
<feature type="transmembrane region" description="Helical" evidence="6">
    <location>
        <begin position="113"/>
        <end position="135"/>
    </location>
</feature>
<feature type="transmembrane region" description="Helical" evidence="6">
    <location>
        <begin position="200"/>
        <end position="222"/>
    </location>
</feature>
<dbReference type="OrthoDB" id="10012223at2759"/>
<evidence type="ECO:0000313" key="7">
    <source>
        <dbReference type="EMBL" id="CDH51973.1"/>
    </source>
</evidence>
<organism evidence="7 8">
    <name type="scientific">Lichtheimia corymbifera JMRC:FSU:9682</name>
    <dbReference type="NCBI Taxonomy" id="1263082"/>
    <lineage>
        <taxon>Eukaryota</taxon>
        <taxon>Fungi</taxon>
        <taxon>Fungi incertae sedis</taxon>
        <taxon>Mucoromycota</taxon>
        <taxon>Mucoromycotina</taxon>
        <taxon>Mucoromycetes</taxon>
        <taxon>Mucorales</taxon>
        <taxon>Lichtheimiaceae</taxon>
        <taxon>Lichtheimia</taxon>
    </lineage>
</organism>
<evidence type="ECO:0000256" key="5">
    <source>
        <dbReference type="SAM" id="MobiDB-lite"/>
    </source>
</evidence>
<feature type="region of interest" description="Disordered" evidence="5">
    <location>
        <begin position="244"/>
        <end position="263"/>
    </location>
</feature>
<dbReference type="VEuPathDB" id="FungiDB:LCOR_03513.1"/>
<feature type="transmembrane region" description="Helical" evidence="6">
    <location>
        <begin position="30"/>
        <end position="51"/>
    </location>
</feature>
<comment type="caution">
    <text evidence="7">The sequence shown here is derived from an EMBL/GenBank/DDBJ whole genome shotgun (WGS) entry which is preliminary data.</text>
</comment>
<keyword evidence="8" id="KW-1185">Reference proteome</keyword>
<name>A0A068RP77_9FUNG</name>
<dbReference type="InterPro" id="IPR052786">
    <property type="entry name" value="Spore_wall_assembly"/>
</dbReference>
<accession>A0A068RP77</accession>
<reference evidence="7" key="1">
    <citation type="submission" date="2013-08" db="EMBL/GenBank/DDBJ databases">
        <title>Gene expansion shapes genome architecture in the human pathogen Lichtheimia corymbifera: an evolutionary genomics analysis in the ancient terrestrial Mucorales (Mucoromycotina).</title>
        <authorList>
            <person name="Schwartze V.U."/>
            <person name="Winter S."/>
            <person name="Shelest E."/>
            <person name="Marcet-Houben M."/>
            <person name="Horn F."/>
            <person name="Wehner S."/>
            <person name="Hoffmann K."/>
            <person name="Riege K."/>
            <person name="Sammeth M."/>
            <person name="Nowrousian M."/>
            <person name="Valiante V."/>
            <person name="Linde J."/>
            <person name="Jacobsen I.D."/>
            <person name="Marz M."/>
            <person name="Brakhage A.A."/>
            <person name="Gabaldon T."/>
            <person name="Bocker S."/>
            <person name="Voigt K."/>
        </authorList>
    </citation>
    <scope>NUCLEOTIDE SEQUENCE [LARGE SCALE GENOMIC DNA]</scope>
    <source>
        <strain evidence="7">FSU 9682</strain>
    </source>
</reference>
<dbReference type="PANTHER" id="PTHR34292:SF2">
    <property type="entry name" value="OUTER SPORE WALL PROTEIN LDS1"/>
    <property type="match status" value="1"/>
</dbReference>
<sequence length="309" mass="34704">MAPPYTYPITAIFYFIAHPQLWIKVLCPFLLTLVFGIISLVLSFVFLLPLQAHALIDAHCPAWLAWLVSVIFVLLESALFDVVFFAIMLPIFQDALFDATLKARGMSRMFDTRIQVSGMVLCCRGVSSGLMLVWFLVLAQIFVWIITAPLHLIPVVGTIIACYINGWPACWGQHIHYDLEFRGFSVSDSRRYAWKNRSSYCSFGVVAVALEIVPLFNLLFMWTNVVAAALWVADKYEKNEKEIAKQQRLQQQQHPMPIGNSSVSSLYSSVRSASSFVSPTAHSDQAYLVQHAANDPYKKVHDGYGSSAV</sequence>